<evidence type="ECO:0008006" key="3">
    <source>
        <dbReference type="Google" id="ProtNLM"/>
    </source>
</evidence>
<comment type="caution">
    <text evidence="1">The sequence shown here is derived from an EMBL/GenBank/DDBJ whole genome shotgun (WGS) entry which is preliminary data.</text>
</comment>
<protein>
    <recommendedName>
        <fullName evidence="3">DUF982 domain-containing protein</fullName>
    </recommendedName>
</protein>
<dbReference type="Proteomes" id="UP000219914">
    <property type="component" value="Unassembled WGS sequence"/>
</dbReference>
<name>A0ABX4JQU0_9HYPH</name>
<dbReference type="EMBL" id="NWSY01000012">
    <property type="protein sequence ID" value="PDT22280.1"/>
    <property type="molecule type" value="Genomic_DNA"/>
</dbReference>
<dbReference type="Gene3D" id="6.10.250.730">
    <property type="match status" value="1"/>
</dbReference>
<proteinExistence type="predicted"/>
<dbReference type="InterPro" id="IPR010385">
    <property type="entry name" value="DUF982"/>
</dbReference>
<evidence type="ECO:0000313" key="2">
    <source>
        <dbReference type="Proteomes" id="UP000219914"/>
    </source>
</evidence>
<reference evidence="1 2" key="1">
    <citation type="submission" date="2017-09" db="EMBL/GenBank/DDBJ databases">
        <title>Comparative genomics of rhizobia isolated from Phaseolus vulgaris in China.</title>
        <authorList>
            <person name="Tong W."/>
        </authorList>
    </citation>
    <scope>NUCLEOTIDE SEQUENCE [LARGE SCALE GENOMIC DNA]</scope>
    <source>
        <strain evidence="1 2">FH14</strain>
    </source>
</reference>
<dbReference type="Pfam" id="PF06169">
    <property type="entry name" value="DUF982"/>
    <property type="match status" value="1"/>
</dbReference>
<sequence>MRAGGIVDWHRSEDFAPLVLMVSGQEKHRLIRSLREVAEALVAVWPTNDGKEYIAAVKTCLDAIQDIPAKTARAALIRAAEEAGIPVIAAVN</sequence>
<gene>
    <name evidence="1" type="ORF">CO674_16900</name>
</gene>
<organism evidence="1 2">
    <name type="scientific">Rhizobium hidalgonense</name>
    <dbReference type="NCBI Taxonomy" id="1538159"/>
    <lineage>
        <taxon>Bacteria</taxon>
        <taxon>Pseudomonadati</taxon>
        <taxon>Pseudomonadota</taxon>
        <taxon>Alphaproteobacteria</taxon>
        <taxon>Hyphomicrobiales</taxon>
        <taxon>Rhizobiaceae</taxon>
        <taxon>Rhizobium/Agrobacterium group</taxon>
        <taxon>Rhizobium</taxon>
    </lineage>
</organism>
<keyword evidence="2" id="KW-1185">Reference proteome</keyword>
<accession>A0ABX4JQU0</accession>
<evidence type="ECO:0000313" key="1">
    <source>
        <dbReference type="EMBL" id="PDT22280.1"/>
    </source>
</evidence>